<evidence type="ECO:0000313" key="1">
    <source>
        <dbReference type="EMBL" id="KKM84932.1"/>
    </source>
</evidence>
<name>A0A0F9NUH5_9ZZZZ</name>
<dbReference type="EMBL" id="LAZR01007490">
    <property type="protein sequence ID" value="KKM84932.1"/>
    <property type="molecule type" value="Genomic_DNA"/>
</dbReference>
<proteinExistence type="predicted"/>
<reference evidence="1" key="1">
    <citation type="journal article" date="2015" name="Nature">
        <title>Complex archaea that bridge the gap between prokaryotes and eukaryotes.</title>
        <authorList>
            <person name="Spang A."/>
            <person name="Saw J.H."/>
            <person name="Jorgensen S.L."/>
            <person name="Zaremba-Niedzwiedzka K."/>
            <person name="Martijn J."/>
            <person name="Lind A.E."/>
            <person name="van Eijk R."/>
            <person name="Schleper C."/>
            <person name="Guy L."/>
            <person name="Ettema T.J."/>
        </authorList>
    </citation>
    <scope>NUCLEOTIDE SEQUENCE</scope>
</reference>
<sequence length="114" mass="12933">MPISAENQLRYPENWKEIVELVRERSGNRCEGSPTYPDCRAANGEPHPITGSKVVLTTGHLDHTPENCSIEDLSNLKHWCQRCHLTYDAKHHAETAYMNRRCKGTDDWIGSAAD</sequence>
<organism evidence="1">
    <name type="scientific">marine sediment metagenome</name>
    <dbReference type="NCBI Taxonomy" id="412755"/>
    <lineage>
        <taxon>unclassified sequences</taxon>
        <taxon>metagenomes</taxon>
        <taxon>ecological metagenomes</taxon>
    </lineage>
</organism>
<protein>
    <submittedName>
        <fullName evidence="1">Uncharacterized protein</fullName>
    </submittedName>
</protein>
<dbReference type="AlphaFoldDB" id="A0A0F9NUH5"/>
<accession>A0A0F9NUH5</accession>
<comment type="caution">
    <text evidence="1">The sequence shown here is derived from an EMBL/GenBank/DDBJ whole genome shotgun (WGS) entry which is preliminary data.</text>
</comment>
<gene>
    <name evidence="1" type="ORF">LCGC14_1294090</name>
</gene>